<evidence type="ECO:0000313" key="1">
    <source>
        <dbReference type="EMBL" id="JAB00375.1"/>
    </source>
</evidence>
<protein>
    <submittedName>
        <fullName evidence="1">Uncharacterized protein</fullName>
    </submittedName>
</protein>
<sequence>RIECACVCVWAFVSVVDGRRRRNLLRLQKRRRLRGAFFSMAAARGDSLFHVLCVCVCVCSSSGPVTKKHSRPIEESGRAGERFARTIVCCARRDSYVDACVVLRWWWFWRISAADRWCVVEPPPPPYIILTTEPGKIFRFLGATKTTPPPPCGHQRAPESAALMLHACPCGLCGCVCLFV</sequence>
<feature type="non-terminal residue" evidence="1">
    <location>
        <position position="1"/>
    </location>
</feature>
<organism evidence="1">
    <name type="scientific">Anopheles aquasalis</name>
    <name type="common">Malaria mosquito</name>
    <dbReference type="NCBI Taxonomy" id="42839"/>
    <lineage>
        <taxon>Eukaryota</taxon>
        <taxon>Metazoa</taxon>
        <taxon>Ecdysozoa</taxon>
        <taxon>Arthropoda</taxon>
        <taxon>Hexapoda</taxon>
        <taxon>Insecta</taxon>
        <taxon>Pterygota</taxon>
        <taxon>Neoptera</taxon>
        <taxon>Endopterygota</taxon>
        <taxon>Diptera</taxon>
        <taxon>Nematocera</taxon>
        <taxon>Culicoidea</taxon>
        <taxon>Culicidae</taxon>
        <taxon>Anophelinae</taxon>
        <taxon>Anopheles</taxon>
    </lineage>
</organism>
<name>T1DJY4_ANOAQ</name>
<dbReference type="EMBL" id="GAMD01001216">
    <property type="protein sequence ID" value="JAB00375.1"/>
    <property type="molecule type" value="mRNA"/>
</dbReference>
<accession>T1DJY4</accession>
<reference evidence="1" key="1">
    <citation type="submission" date="2013-07" db="EMBL/GenBank/DDBJ databases">
        <title>Transcriptome sequencing and developmental regulation of gene expression in Anopheles aquasalis.</title>
        <authorList>
            <consortium name="Brazilian Malaria Network (MCT/CNPq/MS/SCTIE/DECIT/PRONEX 555648/2009-5) and Research Network on Bioactive Molecules from Arthropod Vectors (NAP-MOBIARVE"/>
            <consortium name="University of Sao Paulo)"/>
            <person name="Marinotti O."/>
            <person name="Ribeiro J.M.C."/>
            <person name="Costa-da-Silva A.L."/>
            <person name="Silva M.C.P."/>
            <person name="Lopes A.R."/>
            <person name="Barros M.S."/>
            <person name="Sa-Nunes A."/>
            <person name="Konjin B.B."/>
            <person name="Carvalho E."/>
            <person name="Suesdek L."/>
            <person name="Silva-Neto M.A.C."/>
            <person name="Capurro M.L."/>
        </authorList>
    </citation>
    <scope>NUCLEOTIDE SEQUENCE</scope>
    <source>
        <tissue evidence="1">Whole body</tissue>
    </source>
</reference>
<dbReference type="AlphaFoldDB" id="T1DJY4"/>
<proteinExistence type="evidence at transcript level"/>